<keyword evidence="2" id="KW-1185">Reference proteome</keyword>
<protein>
    <submittedName>
        <fullName evidence="1">Uncharacterized protein</fullName>
    </submittedName>
</protein>
<proteinExistence type="predicted"/>
<accession>A0ABR0TUJ9</accession>
<dbReference type="EMBL" id="JASGXD010000002">
    <property type="protein sequence ID" value="KAK6007762.1"/>
    <property type="molecule type" value="Genomic_DNA"/>
</dbReference>
<comment type="caution">
    <text evidence="1">The sequence shown here is derived from an EMBL/GenBank/DDBJ whole genome shotgun (WGS) entry which is preliminary data.</text>
</comment>
<organism evidence="1 2">
    <name type="scientific">Aureobasidium pullulans</name>
    <name type="common">Black yeast</name>
    <name type="synonym">Pullularia pullulans</name>
    <dbReference type="NCBI Taxonomy" id="5580"/>
    <lineage>
        <taxon>Eukaryota</taxon>
        <taxon>Fungi</taxon>
        <taxon>Dikarya</taxon>
        <taxon>Ascomycota</taxon>
        <taxon>Pezizomycotina</taxon>
        <taxon>Dothideomycetes</taxon>
        <taxon>Dothideomycetidae</taxon>
        <taxon>Dothideales</taxon>
        <taxon>Saccotheciaceae</taxon>
        <taxon>Aureobasidium</taxon>
    </lineage>
</organism>
<reference evidence="1 2" key="1">
    <citation type="submission" date="2023-11" db="EMBL/GenBank/DDBJ databases">
        <title>Draft genome sequence and annotation of the polyextremotolerant black yeast-like fungus Aureobasidium pullulans NRRL 62042.</title>
        <authorList>
            <person name="Dielentheis-Frenken M.R.E."/>
            <person name="Wibberg D."/>
            <person name="Blank L.M."/>
            <person name="Tiso T."/>
        </authorList>
    </citation>
    <scope>NUCLEOTIDE SEQUENCE [LARGE SCALE GENOMIC DNA]</scope>
    <source>
        <strain evidence="1 2">NRRL 62042</strain>
    </source>
</reference>
<sequence length="485" mass="56801">MGRLTDLPRGTLLNPGVNADIKAQGLSVYGRRLMSNRDLRVVEVAGLMMYWASDENQPSFVGDGFPLNSVVGINLAINDFEVLSKRYAEHSEDAFTIFAHEWKWRPPVLRSFKPMDVGRWEMEVFNILYNYCLRPLEYETPTINQFVAWLCSNGSVPKDMRIEVKRECLRRGGIKYSDFLAYVKATVDVQPEEIQRKKRLVEFFATNEPPRLEATSLQGFDQYKRDVIKVVQTNREIYVLWDEEFASWLKRGLQGFPKLVSSIDRRAFELAIRLDENRPPTCKDVHLLFGDLLIVIERYIIREDDSQSGVTQESIIEQSDDEVELEDMINEILHHEREIHYHRAAIQRKQAENRGTVDDDRHLYLLDQKEIKCVTMMKELQQAQRRKKIKFEQEATQRNVESMFHMNQRSNAQPVAARDTEVQRIALREVLAPPRHGTGMSLHRPHYLHTSDAKPVEADHDPDYERRQRCRMAEIRMAKLTRRTR</sequence>
<gene>
    <name evidence="1" type="ORF">QM012_004576</name>
</gene>
<evidence type="ECO:0000313" key="2">
    <source>
        <dbReference type="Proteomes" id="UP001341245"/>
    </source>
</evidence>
<evidence type="ECO:0000313" key="1">
    <source>
        <dbReference type="EMBL" id="KAK6007762.1"/>
    </source>
</evidence>
<dbReference type="Proteomes" id="UP001341245">
    <property type="component" value="Unassembled WGS sequence"/>
</dbReference>
<name>A0ABR0TUJ9_AURPU</name>